<name>A0A4Q2USJ0_9BACT</name>
<evidence type="ECO:0000313" key="1">
    <source>
        <dbReference type="EMBL" id="RYC70841.1"/>
    </source>
</evidence>
<dbReference type="AlphaFoldDB" id="A0A4Q2USJ0"/>
<sequence length="66" mass="7593">MDKLIEFFKTATLPPTSARNPFKINSYVAVEDWDKFLPNALQRAQAGDDESCRLLSQLMEKLTKPY</sequence>
<evidence type="ECO:0000313" key="2">
    <source>
        <dbReference type="Proteomes" id="UP000290407"/>
    </source>
</evidence>
<reference evidence="1 2" key="1">
    <citation type="submission" date="2019-01" db="EMBL/GenBank/DDBJ databases">
        <title>Spirosoma flava sp. nov., a propanil-degrading bacterium isolated from herbicide-contaminated soil.</title>
        <authorList>
            <person name="Zhang L."/>
            <person name="Jiang J.-D."/>
        </authorList>
    </citation>
    <scope>NUCLEOTIDE SEQUENCE [LARGE SCALE GENOMIC DNA]</scope>
    <source>
        <strain evidence="1 2">TY50</strain>
    </source>
</reference>
<protein>
    <submittedName>
        <fullName evidence="1">Uncharacterized protein</fullName>
    </submittedName>
</protein>
<comment type="caution">
    <text evidence="1">The sequence shown here is derived from an EMBL/GenBank/DDBJ whole genome shotgun (WGS) entry which is preliminary data.</text>
</comment>
<proteinExistence type="predicted"/>
<dbReference type="Proteomes" id="UP000290407">
    <property type="component" value="Unassembled WGS sequence"/>
</dbReference>
<keyword evidence="2" id="KW-1185">Reference proteome</keyword>
<dbReference type="EMBL" id="SBLB01000001">
    <property type="protein sequence ID" value="RYC70841.1"/>
    <property type="molecule type" value="Genomic_DNA"/>
</dbReference>
<accession>A0A4Q2USJ0</accession>
<gene>
    <name evidence="1" type="ORF">EQG79_01435</name>
</gene>
<organism evidence="1 2">
    <name type="scientific">Spirosoma sordidisoli</name>
    <dbReference type="NCBI Taxonomy" id="2502893"/>
    <lineage>
        <taxon>Bacteria</taxon>
        <taxon>Pseudomonadati</taxon>
        <taxon>Bacteroidota</taxon>
        <taxon>Cytophagia</taxon>
        <taxon>Cytophagales</taxon>
        <taxon>Cytophagaceae</taxon>
        <taxon>Spirosoma</taxon>
    </lineage>
</organism>